<dbReference type="HOGENOM" id="CLU_1419124_0_0_0"/>
<evidence type="ECO:0000313" key="1">
    <source>
        <dbReference type="EMBL" id="ADR18559.1"/>
    </source>
</evidence>
<dbReference type="SUPFAM" id="SSF89155">
    <property type="entry name" value="TorD-like"/>
    <property type="match status" value="1"/>
</dbReference>
<dbReference type="RefSeq" id="WP_013450772.1">
    <property type="nucleotide sequence ID" value="NC_014758.1"/>
</dbReference>
<accession>E4TG09</accession>
<dbReference type="EMBL" id="CP002347">
    <property type="protein sequence ID" value="ADR18559.1"/>
    <property type="molecule type" value="Genomic_DNA"/>
</dbReference>
<proteinExistence type="predicted"/>
<dbReference type="AlphaFoldDB" id="E4TG09"/>
<dbReference type="InterPro" id="IPR036411">
    <property type="entry name" value="TorD-like_sf"/>
</dbReference>
<name>E4TG09_CALNY</name>
<dbReference type="Gene3D" id="1.10.3480.10">
    <property type="entry name" value="TorD-like"/>
    <property type="match status" value="1"/>
</dbReference>
<gene>
    <name evidence="1" type="ordered locus">Calni_0647</name>
</gene>
<reference evidence="1 2" key="2">
    <citation type="journal article" date="2011" name="Stand. Genomic Sci.">
        <title>Complete genome sequence of Calditerrivibrio nitroreducens type strain (Yu37-1).</title>
        <authorList>
            <person name="Pitluck S."/>
            <person name="Sikorski J."/>
            <person name="Zeytun A."/>
            <person name="Lapidus A."/>
            <person name="Nolan M."/>
            <person name="Lucas S."/>
            <person name="Hammon N."/>
            <person name="Deshpande S."/>
            <person name="Cheng J.F."/>
            <person name="Tapia R."/>
            <person name="Han C."/>
            <person name="Goodwin L."/>
            <person name="Liolios K."/>
            <person name="Pagani I."/>
            <person name="Ivanova N."/>
            <person name="Mavromatis K."/>
            <person name="Pati A."/>
            <person name="Chen A."/>
            <person name="Palaniappan K."/>
            <person name="Hauser L."/>
            <person name="Chang Y.J."/>
            <person name="Jeffries C.D."/>
            <person name="Detter J.C."/>
            <person name="Brambilla E."/>
            <person name="Djao O.D."/>
            <person name="Rohde M."/>
            <person name="Spring S."/>
            <person name="Goker M."/>
            <person name="Woyke T."/>
            <person name="Bristow J."/>
            <person name="Eisen J.A."/>
            <person name="Markowitz V."/>
            <person name="Hugenholtz P."/>
            <person name="Kyrpides N.C."/>
            <person name="Klenk H.P."/>
            <person name="Land M."/>
        </authorList>
    </citation>
    <scope>NUCLEOTIDE SEQUENCE [LARGE SCALE GENOMIC DNA]</scope>
    <source>
        <strain evidence="2">DSM 19672 / NBRC 101217 / Yu37-1</strain>
    </source>
</reference>
<protein>
    <submittedName>
        <fullName evidence="1">Uncharacterized protein</fullName>
    </submittedName>
</protein>
<reference key="1">
    <citation type="submission" date="2010-11" db="EMBL/GenBank/DDBJ databases">
        <title>The complete genome of chromosome of Calditerrivibrio nitroreducens DSM 19672.</title>
        <authorList>
            <consortium name="US DOE Joint Genome Institute (JGI-PGF)"/>
            <person name="Lucas S."/>
            <person name="Copeland A."/>
            <person name="Lapidus A."/>
            <person name="Bruce D."/>
            <person name="Goodwin L."/>
            <person name="Pitluck S."/>
            <person name="Kyrpides N."/>
            <person name="Mavromatis K."/>
            <person name="Ivanova N."/>
            <person name="Mikhailova N."/>
            <person name="Zeytun A."/>
            <person name="Brettin T."/>
            <person name="Detter J.C."/>
            <person name="Tapia R."/>
            <person name="Han C."/>
            <person name="Land M."/>
            <person name="Hauser L."/>
            <person name="Markowitz V."/>
            <person name="Cheng J.-F."/>
            <person name="Hugenholtz P."/>
            <person name="Woyke T."/>
            <person name="Wu D."/>
            <person name="Spring S."/>
            <person name="Schroeder M."/>
            <person name="Brambilla E."/>
            <person name="Klenk H.-P."/>
            <person name="Eisen J.A."/>
        </authorList>
    </citation>
    <scope>NUCLEOTIDE SEQUENCE [LARGE SCALE GENOMIC DNA]</scope>
    <source>
        <strain>DSM 19672</strain>
    </source>
</reference>
<evidence type="ECO:0000313" key="2">
    <source>
        <dbReference type="Proteomes" id="UP000007039"/>
    </source>
</evidence>
<keyword evidence="2" id="KW-1185">Reference proteome</keyword>
<dbReference type="KEGG" id="cni:Calni_0647"/>
<dbReference type="Proteomes" id="UP000007039">
    <property type="component" value="Chromosome"/>
</dbReference>
<organism evidence="1 2">
    <name type="scientific">Calditerrivibrio nitroreducens (strain DSM 19672 / NBRC 101217 / Yu37-1)</name>
    <dbReference type="NCBI Taxonomy" id="768670"/>
    <lineage>
        <taxon>Bacteria</taxon>
        <taxon>Pseudomonadati</taxon>
        <taxon>Deferribacterota</taxon>
        <taxon>Deferribacteres</taxon>
        <taxon>Deferribacterales</taxon>
        <taxon>Calditerrivibrionaceae</taxon>
    </lineage>
</organism>
<dbReference type="STRING" id="768670.Calni_0647"/>
<sequence length="191" mass="22783">MVNKFDTTSLAEISQGRLFMYSSMFKYIDNVVAEKDQDNSLIEAIRLFDDELYSVLSKLDNSLCLTLCLTEIDIDIKPSETPILINNLQEYFYYENYDYYYKDKPDHLLNYLHYMIYKIYNSIEYLKENDIESFENNLKYQIRFLNVHFLDFLSKRSHNEIVNSFLYKLKSLVKNDCSLITGDYIKLFGAN</sequence>